<sequence length="80" mass="9185">MRLYDLVLQPHKGVPLYPVCVSRGRTISPSLVTPCKTFRTPEVSTKSTPWVGFLGEQRKNQYKRLTTKKANDILPHYKVL</sequence>
<proteinExistence type="predicted"/>
<gene>
    <name evidence="1" type="ORF">COX03_01060</name>
</gene>
<dbReference type="AlphaFoldDB" id="A0A2H0BJP6"/>
<name>A0A2H0BJP6_9BACT</name>
<reference evidence="1 2" key="1">
    <citation type="submission" date="2017-09" db="EMBL/GenBank/DDBJ databases">
        <title>Depth-based differentiation of microbial function through sediment-hosted aquifers and enrichment of novel symbionts in the deep terrestrial subsurface.</title>
        <authorList>
            <person name="Probst A.J."/>
            <person name="Ladd B."/>
            <person name="Jarett J.K."/>
            <person name="Geller-Mcgrath D.E."/>
            <person name="Sieber C.M."/>
            <person name="Emerson J.B."/>
            <person name="Anantharaman K."/>
            <person name="Thomas B.C."/>
            <person name="Malmstrom R."/>
            <person name="Stieglmeier M."/>
            <person name="Klingl A."/>
            <person name="Woyke T."/>
            <person name="Ryan C.M."/>
            <person name="Banfield J.F."/>
        </authorList>
    </citation>
    <scope>NUCLEOTIDE SEQUENCE [LARGE SCALE GENOMIC DNA]</scope>
    <source>
        <strain evidence="1">CG22_combo_CG10-13_8_21_14_all_39_10</strain>
    </source>
</reference>
<dbReference type="EMBL" id="PCSW01000031">
    <property type="protein sequence ID" value="PIP57824.1"/>
    <property type="molecule type" value="Genomic_DNA"/>
</dbReference>
<accession>A0A2H0BJP6</accession>
<organism evidence="1 2">
    <name type="scientific">Candidatus Woesebacteria bacterium CG22_combo_CG10-13_8_21_14_all_39_10</name>
    <dbReference type="NCBI Taxonomy" id="1975059"/>
    <lineage>
        <taxon>Bacteria</taxon>
        <taxon>Candidatus Woeseibacteriota</taxon>
    </lineage>
</organism>
<comment type="caution">
    <text evidence="1">The sequence shown here is derived from an EMBL/GenBank/DDBJ whole genome shotgun (WGS) entry which is preliminary data.</text>
</comment>
<evidence type="ECO:0000313" key="1">
    <source>
        <dbReference type="EMBL" id="PIP57824.1"/>
    </source>
</evidence>
<evidence type="ECO:0000313" key="2">
    <source>
        <dbReference type="Proteomes" id="UP000229847"/>
    </source>
</evidence>
<dbReference type="Proteomes" id="UP000229847">
    <property type="component" value="Unassembled WGS sequence"/>
</dbReference>
<protein>
    <submittedName>
        <fullName evidence="1">Uncharacterized protein</fullName>
    </submittedName>
</protein>